<gene>
    <name evidence="2" type="ORF">LTRI10_LOCUS18722</name>
</gene>
<keyword evidence="3" id="KW-1185">Reference proteome</keyword>
<feature type="compositionally biased region" description="Basic residues" evidence="1">
    <location>
        <begin position="79"/>
        <end position="91"/>
    </location>
</feature>
<feature type="region of interest" description="Disordered" evidence="1">
    <location>
        <begin position="76"/>
        <end position="126"/>
    </location>
</feature>
<dbReference type="EMBL" id="OZ034816">
    <property type="protein sequence ID" value="CAL1377038.1"/>
    <property type="molecule type" value="Genomic_DNA"/>
</dbReference>
<evidence type="ECO:0000256" key="1">
    <source>
        <dbReference type="SAM" id="MobiDB-lite"/>
    </source>
</evidence>
<reference evidence="2 3" key="1">
    <citation type="submission" date="2024-04" db="EMBL/GenBank/DDBJ databases">
        <authorList>
            <person name="Fracassetti M."/>
        </authorList>
    </citation>
    <scope>NUCLEOTIDE SEQUENCE [LARGE SCALE GENOMIC DNA]</scope>
</reference>
<feature type="compositionally biased region" description="Polar residues" evidence="1">
    <location>
        <begin position="110"/>
        <end position="126"/>
    </location>
</feature>
<name>A0AAV2DU64_9ROSI</name>
<protein>
    <submittedName>
        <fullName evidence="2">Uncharacterized protein</fullName>
    </submittedName>
</protein>
<feature type="compositionally biased region" description="Basic and acidic residues" evidence="1">
    <location>
        <begin position="92"/>
        <end position="109"/>
    </location>
</feature>
<organism evidence="2 3">
    <name type="scientific">Linum trigynum</name>
    <dbReference type="NCBI Taxonomy" id="586398"/>
    <lineage>
        <taxon>Eukaryota</taxon>
        <taxon>Viridiplantae</taxon>
        <taxon>Streptophyta</taxon>
        <taxon>Embryophyta</taxon>
        <taxon>Tracheophyta</taxon>
        <taxon>Spermatophyta</taxon>
        <taxon>Magnoliopsida</taxon>
        <taxon>eudicotyledons</taxon>
        <taxon>Gunneridae</taxon>
        <taxon>Pentapetalae</taxon>
        <taxon>rosids</taxon>
        <taxon>fabids</taxon>
        <taxon>Malpighiales</taxon>
        <taxon>Linaceae</taxon>
        <taxon>Linum</taxon>
    </lineage>
</organism>
<proteinExistence type="predicted"/>
<evidence type="ECO:0000313" key="2">
    <source>
        <dbReference type="EMBL" id="CAL1377038.1"/>
    </source>
</evidence>
<sequence length="126" mass="14631">MVAEYRSEFLKLGNQSKGVLKETLVWLCLAGLKPEIAAAVRVFESDSVRTAFCLAGHKEEELASWRSTIGRYQWGRQQQFRRRRGRKRSRRGEHGSCRRESTSTSDRRAQTWSPSSTKRLRQTVTR</sequence>
<accession>A0AAV2DU64</accession>
<dbReference type="Proteomes" id="UP001497516">
    <property type="component" value="Chromosome 3"/>
</dbReference>
<dbReference type="AlphaFoldDB" id="A0AAV2DU64"/>
<evidence type="ECO:0000313" key="3">
    <source>
        <dbReference type="Proteomes" id="UP001497516"/>
    </source>
</evidence>